<accession>A0A832DG35</accession>
<dbReference type="Gene3D" id="3.30.360.10">
    <property type="entry name" value="Dihydrodipicolinate Reductase, domain 2"/>
    <property type="match status" value="1"/>
</dbReference>
<dbReference type="InterPro" id="IPR005097">
    <property type="entry name" value="Sacchrp_dh_NADP-bd"/>
</dbReference>
<feature type="domain" description="Saccharopine dehydrogenase-like C-terminal" evidence="3">
    <location>
        <begin position="126"/>
        <end position="367"/>
    </location>
</feature>
<dbReference type="SUPFAM" id="SSF51735">
    <property type="entry name" value="NAD(P)-binding Rossmann-fold domains"/>
    <property type="match status" value="1"/>
</dbReference>
<sequence>MNQTRIIKKISVLGCGLVGSAIAVDLCRDYNVTVSDYDFEKLNEVQAKNPLRIIQSDFLNQSELKRIVADADLVISAVPGSIGFSILKSLIELNKNVVDISFFAENPFELDEQAKRKNLTVVVDCGVCPGLSNIILGYYNKKLKINSYSVYVGGLPKNPEPPFNYKAPFSPSDVIEEYTRPARFIENGKVIIKEALTDVELIDFPNVGQLEAFNTDGLRTLLTTMQIPNMKEKTLRYPGHSQLIKAFRDAGFFDRDEIFINDKVIRPIDFTSKLLYKQWKLEKGEKEFTVMRILIESDKEFITYELYDEYDEQTQTTSMARTTGYTCTAAARLILEKNYSRTGIIPPEFLGEKEDDLNFVLDYLKKKNILLKKTESKLK</sequence>
<reference evidence="4" key="1">
    <citation type="journal article" date="2020" name="mSystems">
        <title>Genome- and Community-Level Interaction Insights into Carbon Utilization and Element Cycling Functions of Hydrothermarchaeota in Hydrothermal Sediment.</title>
        <authorList>
            <person name="Zhou Z."/>
            <person name="Liu Y."/>
            <person name="Xu W."/>
            <person name="Pan J."/>
            <person name="Luo Z.H."/>
            <person name="Li M."/>
        </authorList>
    </citation>
    <scope>NUCLEOTIDE SEQUENCE [LARGE SCALE GENOMIC DNA]</scope>
    <source>
        <strain evidence="4">SpSt-500</strain>
    </source>
</reference>
<protein>
    <submittedName>
        <fullName evidence="4">Saccharopine dehydrogenase</fullName>
    </submittedName>
</protein>
<dbReference type="InterPro" id="IPR051168">
    <property type="entry name" value="AASS"/>
</dbReference>
<gene>
    <name evidence="4" type="ORF">ENS56_04855</name>
</gene>
<dbReference type="InterPro" id="IPR032095">
    <property type="entry name" value="Sacchrp_dh-like_C"/>
</dbReference>
<dbReference type="GO" id="GO:0016491">
    <property type="term" value="F:oxidoreductase activity"/>
    <property type="evidence" value="ECO:0007669"/>
    <property type="project" value="UniProtKB-KW"/>
</dbReference>
<evidence type="ECO:0000313" key="4">
    <source>
        <dbReference type="EMBL" id="HGT47340.1"/>
    </source>
</evidence>
<keyword evidence="1" id="KW-0560">Oxidoreductase</keyword>
<proteinExistence type="predicted"/>
<feature type="domain" description="Saccharopine dehydrogenase NADP binding" evidence="2">
    <location>
        <begin position="10"/>
        <end position="122"/>
    </location>
</feature>
<dbReference type="Pfam" id="PF03435">
    <property type="entry name" value="Sacchrp_dh_NADP"/>
    <property type="match status" value="1"/>
</dbReference>
<name>A0A832DG35_9BACT</name>
<organism evidence="4">
    <name type="scientific">Ignavibacterium album</name>
    <dbReference type="NCBI Taxonomy" id="591197"/>
    <lineage>
        <taxon>Bacteria</taxon>
        <taxon>Pseudomonadati</taxon>
        <taxon>Ignavibacteriota</taxon>
        <taxon>Ignavibacteria</taxon>
        <taxon>Ignavibacteriales</taxon>
        <taxon>Ignavibacteriaceae</taxon>
        <taxon>Ignavibacterium</taxon>
    </lineage>
</organism>
<dbReference type="PANTHER" id="PTHR11133">
    <property type="entry name" value="SACCHAROPINE DEHYDROGENASE"/>
    <property type="match status" value="1"/>
</dbReference>
<dbReference type="Pfam" id="PF16653">
    <property type="entry name" value="Sacchrp_dh_C"/>
    <property type="match status" value="1"/>
</dbReference>
<dbReference type="SUPFAM" id="SSF55347">
    <property type="entry name" value="Glyceraldehyde-3-phosphate dehydrogenase-like, C-terminal domain"/>
    <property type="match status" value="1"/>
</dbReference>
<comment type="caution">
    <text evidence="4">The sequence shown here is derived from an EMBL/GenBank/DDBJ whole genome shotgun (WGS) entry which is preliminary data.</text>
</comment>
<evidence type="ECO:0000256" key="1">
    <source>
        <dbReference type="ARBA" id="ARBA00023002"/>
    </source>
</evidence>
<evidence type="ECO:0000259" key="2">
    <source>
        <dbReference type="Pfam" id="PF03435"/>
    </source>
</evidence>
<dbReference type="AlphaFoldDB" id="A0A832DG35"/>
<dbReference type="PANTHER" id="PTHR11133:SF22">
    <property type="entry name" value="ALPHA-AMINOADIPIC SEMIALDEHYDE SYNTHASE, MITOCHONDRIAL"/>
    <property type="match status" value="1"/>
</dbReference>
<evidence type="ECO:0000259" key="3">
    <source>
        <dbReference type="Pfam" id="PF16653"/>
    </source>
</evidence>
<dbReference type="InterPro" id="IPR036291">
    <property type="entry name" value="NAD(P)-bd_dom_sf"/>
</dbReference>
<dbReference type="Gene3D" id="3.40.50.720">
    <property type="entry name" value="NAD(P)-binding Rossmann-like Domain"/>
    <property type="match status" value="1"/>
</dbReference>
<dbReference type="EMBL" id="DSVI01000005">
    <property type="protein sequence ID" value="HGT47340.1"/>
    <property type="molecule type" value="Genomic_DNA"/>
</dbReference>